<name>A0A918F2X5_9DEIO</name>
<reference evidence="1" key="1">
    <citation type="journal article" date="2014" name="Int. J. Syst. Evol. Microbiol.">
        <title>Complete genome sequence of Corynebacterium casei LMG S-19264T (=DSM 44701T), isolated from a smear-ripened cheese.</title>
        <authorList>
            <consortium name="US DOE Joint Genome Institute (JGI-PGF)"/>
            <person name="Walter F."/>
            <person name="Albersmeier A."/>
            <person name="Kalinowski J."/>
            <person name="Ruckert C."/>
        </authorList>
    </citation>
    <scope>NUCLEOTIDE SEQUENCE</scope>
    <source>
        <strain evidence="1">JCM 31311</strain>
    </source>
</reference>
<dbReference type="EMBL" id="BMQL01000002">
    <property type="protein sequence ID" value="GGQ96216.1"/>
    <property type="molecule type" value="Genomic_DNA"/>
</dbReference>
<accession>A0A918F2X5</accession>
<gene>
    <name evidence="1" type="ORF">GCM10008957_05550</name>
</gene>
<comment type="caution">
    <text evidence="1">The sequence shown here is derived from an EMBL/GenBank/DDBJ whole genome shotgun (WGS) entry which is preliminary data.</text>
</comment>
<sequence>MKAALPRPFFSLLVALQLATLFVSGGLAFQNPPPQPELKGRLSALLPTAGIIAQVLETQPGISVVELQQRVSQGGGDLKILASVVGQIQNGNIPIYDERLGISRAEFQRFLIFRNTLEPSGRTVRLSLLRDGSRLAFTDGQGSASTLKGLVIDLNSGELTTAEGFSARPRSVQMIAAQDSSGLGISGGFAWDVKGSNPRTQNALQGHLSLLQVSGGVLLSYNRVVIQKGRVSEDTLNLMYKK</sequence>
<evidence type="ECO:0000313" key="2">
    <source>
        <dbReference type="Proteomes" id="UP000603865"/>
    </source>
</evidence>
<evidence type="ECO:0000313" key="1">
    <source>
        <dbReference type="EMBL" id="GGQ96216.1"/>
    </source>
</evidence>
<dbReference type="AlphaFoldDB" id="A0A918F2X5"/>
<dbReference type="RefSeq" id="WP_189087986.1">
    <property type="nucleotide sequence ID" value="NZ_BMQL01000002.1"/>
</dbReference>
<dbReference type="Proteomes" id="UP000603865">
    <property type="component" value="Unassembled WGS sequence"/>
</dbReference>
<proteinExistence type="predicted"/>
<reference evidence="1" key="2">
    <citation type="submission" date="2020-09" db="EMBL/GenBank/DDBJ databases">
        <authorList>
            <person name="Sun Q."/>
            <person name="Ohkuma M."/>
        </authorList>
    </citation>
    <scope>NUCLEOTIDE SEQUENCE</scope>
    <source>
        <strain evidence="1">JCM 31311</strain>
    </source>
</reference>
<organism evidence="1 2">
    <name type="scientific">Deinococcus ruber</name>
    <dbReference type="NCBI Taxonomy" id="1848197"/>
    <lineage>
        <taxon>Bacteria</taxon>
        <taxon>Thermotogati</taxon>
        <taxon>Deinococcota</taxon>
        <taxon>Deinococci</taxon>
        <taxon>Deinococcales</taxon>
        <taxon>Deinococcaceae</taxon>
        <taxon>Deinococcus</taxon>
    </lineage>
</organism>
<keyword evidence="2" id="KW-1185">Reference proteome</keyword>
<protein>
    <submittedName>
        <fullName evidence="1">Uncharacterized protein</fullName>
    </submittedName>
</protein>